<dbReference type="SUPFAM" id="SSF49899">
    <property type="entry name" value="Concanavalin A-like lectins/glucanases"/>
    <property type="match status" value="1"/>
</dbReference>
<evidence type="ECO:0000256" key="2">
    <source>
        <dbReference type="ARBA" id="ARBA00009902"/>
    </source>
</evidence>
<dbReference type="PANTHER" id="PTHR43101:SF1">
    <property type="entry name" value="BETA-FRUCTOSIDASE"/>
    <property type="match status" value="1"/>
</dbReference>
<sequence>MTAHDQELRRRAYEEVEKKEPIADSDPHRQHFHIMPPVGLLNDPNGLIYWKGSYHVFFQWQPFQTGHGAKFWGHYTTQDVVNWKREEIALAPSDWFDKNGCYSGSAVTKDDRLYLFYTGNVRDQDGNRETYQCLAVSDDGLSFEKKGVVARLPEGYTAHFRDPKVWEHEGTWYMVIGAQTENLKGQAVLFASDNLTEWRFLGPITGAGFNGLDDFGYMWECPDLFSLQGSDVLIVSPQGLEADGFRYHNVYQSGYFVGRLDYNKPELKHGEFMDLDQGFDFYAPQTLEDDQGRRILFAWMAVPDQDEGSHPTIDYHWIHCMTLPRQLTLSGEKLIQQPLPELKAMRRNEKKIHINMHGSSGTLPVEKPERAEILLEDIHTESGFSISIRGTATFSFQKDEGIVTLERKSFDGKRTEARHCRIKDLHTVHMFLDASSVEIFINNGEEVFSARYFPFPGNHEVTASSTGKSEMNVGIWTLM</sequence>
<reference evidence="14" key="2">
    <citation type="submission" date="2023-03" db="EMBL/GenBank/DDBJ databases">
        <title>Complete genome sequences of 52 Bacillus and Priestia strains isolated from West-African fermentations and 26 reference strains from the DSMZ collection.</title>
        <authorList>
            <person name="Wiedenbein E.S."/>
            <person name="Canoy T.S."/>
            <person name="Hui Y."/>
            <person name="Parkouda C."/>
            <person name="Dawende C."/>
            <person name="Ametefe E."/>
            <person name="Jespersen L."/>
            <person name="Nielsen D.S."/>
        </authorList>
    </citation>
    <scope>NUCLEOTIDE SEQUENCE</scope>
    <source>
        <strain evidence="14">PRO56</strain>
    </source>
</reference>
<comment type="catalytic activity">
    <reaction evidence="8">
        <text>Hydrolysis of terminal non-reducing beta-D-fructofuranoside residues in beta-D-fructofuranosides.</text>
        <dbReference type="EC" id="3.2.1.26"/>
    </reaction>
</comment>
<dbReference type="Gene3D" id="2.115.10.20">
    <property type="entry name" value="Glycosyl hydrolase domain, family 43"/>
    <property type="match status" value="1"/>
</dbReference>
<dbReference type="PATRIC" id="fig|1423.173.peg.4692"/>
<dbReference type="EMBL" id="CP120576">
    <property type="protein sequence ID" value="WEY85510.1"/>
    <property type="molecule type" value="Genomic_DNA"/>
</dbReference>
<dbReference type="InterPro" id="IPR013189">
    <property type="entry name" value="Glyco_hydro_32_C"/>
</dbReference>
<dbReference type="GO" id="GO:0004564">
    <property type="term" value="F:beta-fructofuranosidase activity"/>
    <property type="evidence" value="ECO:0007669"/>
    <property type="project" value="UniProtKB-EC"/>
</dbReference>
<evidence type="ECO:0000256" key="8">
    <source>
        <dbReference type="RuleBase" id="RU362110"/>
    </source>
</evidence>
<dbReference type="UniPathway" id="UPA00238"/>
<dbReference type="CDD" id="cd18623">
    <property type="entry name" value="GH32_ScrB-like"/>
    <property type="match status" value="1"/>
</dbReference>
<name>A0A0D1J1S5_BACIU</name>
<evidence type="ECO:0000313" key="13">
    <source>
        <dbReference type="EMBL" id="KIU06149.1"/>
    </source>
</evidence>
<dbReference type="InterPro" id="IPR001362">
    <property type="entry name" value="Glyco_hydro_32"/>
</dbReference>
<dbReference type="InterPro" id="IPR013320">
    <property type="entry name" value="ConA-like_dom_sf"/>
</dbReference>
<comment type="pathway">
    <text evidence="1 9">Glycan biosynthesis; sucrose metabolism.</text>
</comment>
<evidence type="ECO:0000313" key="14">
    <source>
        <dbReference type="EMBL" id="WEY85510.1"/>
    </source>
</evidence>
<accession>A0A0D1J1S5</accession>
<dbReference type="SUPFAM" id="SSF75005">
    <property type="entry name" value="Arabinanase/levansucrase/invertase"/>
    <property type="match status" value="1"/>
</dbReference>
<keyword evidence="6 8" id="KW-0326">Glycosidase</keyword>
<keyword evidence="5 8" id="KW-0378">Hydrolase</keyword>
<feature type="domain" description="Glycosyl hydrolase family 32 N-terminal" evidence="11">
    <location>
        <begin position="33"/>
        <end position="338"/>
    </location>
</feature>
<dbReference type="GO" id="GO:0005737">
    <property type="term" value="C:cytoplasm"/>
    <property type="evidence" value="ECO:0007669"/>
    <property type="project" value="UniProtKB-SubCell"/>
</dbReference>
<evidence type="ECO:0000259" key="12">
    <source>
        <dbReference type="Pfam" id="PF08244"/>
    </source>
</evidence>
<dbReference type="GO" id="GO:0005985">
    <property type="term" value="P:sucrose metabolic process"/>
    <property type="evidence" value="ECO:0007669"/>
    <property type="project" value="UniProtKB-UniPathway"/>
</dbReference>
<dbReference type="PROSITE" id="PS00609">
    <property type="entry name" value="GLYCOSYL_HYDROL_F32"/>
    <property type="match status" value="1"/>
</dbReference>
<evidence type="ECO:0000256" key="10">
    <source>
        <dbReference type="SAM" id="MobiDB-lite"/>
    </source>
</evidence>
<dbReference type="STRING" id="483913.AN935_19240"/>
<evidence type="ECO:0000256" key="5">
    <source>
        <dbReference type="ARBA" id="ARBA00022801"/>
    </source>
</evidence>
<comment type="similarity">
    <text evidence="2 8">Belongs to the glycosyl hydrolase 32 family.</text>
</comment>
<keyword evidence="9" id="KW-0119">Carbohydrate metabolism</keyword>
<dbReference type="Gene3D" id="2.60.120.560">
    <property type="entry name" value="Exo-inulinase, domain 1"/>
    <property type="match status" value="1"/>
</dbReference>
<protein>
    <recommendedName>
        <fullName evidence="4 8">Sucrose-6-phosphate hydrolase</fullName>
        <ecNumber evidence="3 8">3.2.1.26</ecNumber>
    </recommendedName>
    <alternativeName>
        <fullName evidence="7 9">Invertase</fullName>
    </alternativeName>
</protein>
<comment type="subcellular location">
    <subcellularLocation>
        <location evidence="9">Cytoplasm</location>
    </subcellularLocation>
</comment>
<dbReference type="Proteomes" id="UP001214898">
    <property type="component" value="Chromosome"/>
</dbReference>
<dbReference type="InterPro" id="IPR013148">
    <property type="entry name" value="Glyco_hydro_32_N"/>
</dbReference>
<proteinExistence type="inferred from homology"/>
<evidence type="ECO:0000256" key="9">
    <source>
        <dbReference type="RuleBase" id="RU365015"/>
    </source>
</evidence>
<dbReference type="PANTHER" id="PTHR43101">
    <property type="entry name" value="BETA-FRUCTOSIDASE"/>
    <property type="match status" value="1"/>
</dbReference>
<evidence type="ECO:0000256" key="1">
    <source>
        <dbReference type="ARBA" id="ARBA00004914"/>
    </source>
</evidence>
<organism evidence="13 15">
    <name type="scientific">Bacillus subtilis</name>
    <dbReference type="NCBI Taxonomy" id="1423"/>
    <lineage>
        <taxon>Bacteria</taxon>
        <taxon>Bacillati</taxon>
        <taxon>Bacillota</taxon>
        <taxon>Bacilli</taxon>
        <taxon>Bacillales</taxon>
        <taxon>Bacillaceae</taxon>
        <taxon>Bacillus</taxon>
    </lineage>
</organism>
<evidence type="ECO:0000256" key="6">
    <source>
        <dbReference type="ARBA" id="ARBA00023295"/>
    </source>
</evidence>
<dbReference type="EMBL" id="JXBC01000013">
    <property type="protein sequence ID" value="KIU06149.1"/>
    <property type="molecule type" value="Genomic_DNA"/>
</dbReference>
<dbReference type="SMART" id="SM00640">
    <property type="entry name" value="Glyco_32"/>
    <property type="match status" value="1"/>
</dbReference>
<dbReference type="NCBIfam" id="TIGR01322">
    <property type="entry name" value="scrB_fam"/>
    <property type="match status" value="1"/>
</dbReference>
<dbReference type="InterPro" id="IPR051214">
    <property type="entry name" value="GH32_Enzymes"/>
</dbReference>
<dbReference type="EC" id="3.2.1.26" evidence="3 8"/>
<gene>
    <name evidence="14" type="primary">sacA</name>
    <name evidence="14" type="ORF">P5633_04795</name>
    <name evidence="13" type="ORF">SC09_contig4orf01189</name>
</gene>
<evidence type="ECO:0000256" key="3">
    <source>
        <dbReference type="ARBA" id="ARBA00012758"/>
    </source>
</evidence>
<evidence type="ECO:0000256" key="7">
    <source>
        <dbReference type="ARBA" id="ARBA00033367"/>
    </source>
</evidence>
<evidence type="ECO:0000259" key="11">
    <source>
        <dbReference type="Pfam" id="PF00251"/>
    </source>
</evidence>
<dbReference type="AlphaFoldDB" id="A0A0D1J1S5"/>
<dbReference type="InterPro" id="IPR006232">
    <property type="entry name" value="Suc6P_hydrolase"/>
</dbReference>
<keyword evidence="9" id="KW-0963">Cytoplasm</keyword>
<dbReference type="Pfam" id="PF08244">
    <property type="entry name" value="Glyco_hydro_32C"/>
    <property type="match status" value="1"/>
</dbReference>
<dbReference type="InterPro" id="IPR023296">
    <property type="entry name" value="Glyco_hydro_beta-prop_sf"/>
</dbReference>
<evidence type="ECO:0000256" key="4">
    <source>
        <dbReference type="ARBA" id="ARBA00019623"/>
    </source>
</evidence>
<evidence type="ECO:0000313" key="15">
    <source>
        <dbReference type="Proteomes" id="UP000032247"/>
    </source>
</evidence>
<reference evidence="13 15" key="1">
    <citation type="submission" date="2014-12" db="EMBL/GenBank/DDBJ databases">
        <title>Comparative genome analysis of Bacillus coagulans HM-08, Clostridium butyricum HM-68, Bacillus subtilis HM-66 and Bacillus licheniformis BL-09.</title>
        <authorList>
            <person name="Zhang H."/>
        </authorList>
    </citation>
    <scope>NUCLEOTIDE SEQUENCE [LARGE SCALE GENOMIC DNA]</scope>
    <source>
        <strain evidence="13 15">HM-66</strain>
    </source>
</reference>
<feature type="region of interest" description="Disordered" evidence="10">
    <location>
        <begin position="1"/>
        <end position="28"/>
    </location>
</feature>
<comment type="function">
    <text evidence="9">Enables the bacterium to metabolize sucrose as a sole carbon source.</text>
</comment>
<dbReference type="Pfam" id="PF00251">
    <property type="entry name" value="Glyco_hydro_32N"/>
    <property type="match status" value="1"/>
</dbReference>
<feature type="domain" description="Glycosyl hydrolase family 32 C-terminal" evidence="12">
    <location>
        <begin position="390"/>
        <end position="470"/>
    </location>
</feature>
<dbReference type="InterPro" id="IPR018053">
    <property type="entry name" value="Glyco_hydro_32_AS"/>
</dbReference>
<dbReference type="Proteomes" id="UP000032247">
    <property type="component" value="Unassembled WGS sequence"/>
</dbReference>